<feature type="non-terminal residue" evidence="1">
    <location>
        <position position="77"/>
    </location>
</feature>
<evidence type="ECO:0000313" key="2">
    <source>
        <dbReference type="Proteomes" id="UP001629235"/>
    </source>
</evidence>
<proteinExistence type="predicted"/>
<dbReference type="EMBL" id="JAQQDW010000116">
    <property type="protein sequence ID" value="MFM0108406.1"/>
    <property type="molecule type" value="Genomic_DNA"/>
</dbReference>
<accession>A0ACC7NQ37</accession>
<comment type="caution">
    <text evidence="1">The sequence shown here is derived from an EMBL/GenBank/DDBJ whole genome shotgun (WGS) entry which is preliminary data.</text>
</comment>
<gene>
    <name evidence="1" type="ORF">PQR01_34510</name>
</gene>
<protein>
    <submittedName>
        <fullName evidence="1">Beta-ketoacyl synthase N-terminal-like domain-containing protein</fullName>
    </submittedName>
</protein>
<dbReference type="Proteomes" id="UP001629235">
    <property type="component" value="Unassembled WGS sequence"/>
</dbReference>
<organism evidence="1 2">
    <name type="scientific">Paraburkholderia rhynchosiae</name>
    <dbReference type="NCBI Taxonomy" id="487049"/>
    <lineage>
        <taxon>Bacteria</taxon>
        <taxon>Pseudomonadati</taxon>
        <taxon>Pseudomonadota</taxon>
        <taxon>Betaproteobacteria</taxon>
        <taxon>Burkholderiales</taxon>
        <taxon>Burkholderiaceae</taxon>
        <taxon>Paraburkholderia</taxon>
    </lineage>
</organism>
<sequence length="77" mass="8207">MSVALQRVVVTGMGIVSCLGNSLDEVAAALRAGRSRIERVDAWCERGFASQVSGVASVAQEPRLERKKESNNGHTPP</sequence>
<keyword evidence="2" id="KW-1185">Reference proteome</keyword>
<reference evidence="1 2" key="1">
    <citation type="journal article" date="2024" name="Chem. Sci.">
        <title>Discovery of megapolipeptins by genome mining of a Burkholderiales bacteria collection.</title>
        <authorList>
            <person name="Paulo B.S."/>
            <person name="Recchia M.J.J."/>
            <person name="Lee S."/>
            <person name="Fergusson C.H."/>
            <person name="Romanowski S.B."/>
            <person name="Hernandez A."/>
            <person name="Krull N."/>
            <person name="Liu D.Y."/>
            <person name="Cavanagh H."/>
            <person name="Bos A."/>
            <person name="Gray C.A."/>
            <person name="Murphy B.T."/>
            <person name="Linington R.G."/>
            <person name="Eustaquio A.S."/>
        </authorList>
    </citation>
    <scope>NUCLEOTIDE SEQUENCE [LARGE SCALE GENOMIC DNA]</scope>
    <source>
        <strain evidence="1 2">RL18-126-BIB-B</strain>
    </source>
</reference>
<evidence type="ECO:0000313" key="1">
    <source>
        <dbReference type="EMBL" id="MFM0108406.1"/>
    </source>
</evidence>
<name>A0ACC7NQ37_9BURK</name>